<sequence>MVRTQKDLFSLLQEREKVEVKQYDNTFGIVTPARTYYVRARSRTERTQWTNKVTAATLLLKSIDNPQQRSMMSSVPKLDQSDLLHALPKVLCTL</sequence>
<dbReference type="Gene3D" id="2.30.29.30">
    <property type="entry name" value="Pleckstrin-homology domain (PH domain)/Phosphotyrosine-binding domain (PTB)"/>
    <property type="match status" value="1"/>
</dbReference>
<gene>
    <name evidence="2" type="ORF">PSTG_19750</name>
</gene>
<evidence type="ECO:0000259" key="1">
    <source>
        <dbReference type="PROSITE" id="PS50003"/>
    </source>
</evidence>
<dbReference type="AlphaFoldDB" id="A0A0L0UIP4"/>
<dbReference type="SUPFAM" id="SSF50729">
    <property type="entry name" value="PH domain-like"/>
    <property type="match status" value="1"/>
</dbReference>
<dbReference type="Proteomes" id="UP000054564">
    <property type="component" value="Unassembled WGS sequence"/>
</dbReference>
<dbReference type="EMBL" id="AJIL01007725">
    <property type="protein sequence ID" value="KNE86881.1"/>
    <property type="molecule type" value="Genomic_DNA"/>
</dbReference>
<reference evidence="3" key="1">
    <citation type="submission" date="2014-03" db="EMBL/GenBank/DDBJ databases">
        <title>The Genome Sequence of Puccinia striiformis f. sp. tritici PST-78.</title>
        <authorList>
            <consortium name="The Broad Institute Genome Sequencing Platform"/>
            <person name="Cuomo C."/>
            <person name="Hulbert S."/>
            <person name="Chen X."/>
            <person name="Walker B."/>
            <person name="Young S.K."/>
            <person name="Zeng Q."/>
            <person name="Gargeya S."/>
            <person name="Fitzgerald M."/>
            <person name="Haas B."/>
            <person name="Abouelleil A."/>
            <person name="Alvarado L."/>
            <person name="Arachchi H.M."/>
            <person name="Berlin A.M."/>
            <person name="Chapman S.B."/>
            <person name="Goldberg J."/>
            <person name="Griggs A."/>
            <person name="Gujja S."/>
            <person name="Hansen M."/>
            <person name="Howarth C."/>
            <person name="Imamovic A."/>
            <person name="Larimer J."/>
            <person name="McCowan C."/>
            <person name="Montmayeur A."/>
            <person name="Murphy C."/>
            <person name="Neiman D."/>
            <person name="Pearson M."/>
            <person name="Priest M."/>
            <person name="Roberts A."/>
            <person name="Saif S."/>
            <person name="Shea T."/>
            <person name="Sisk P."/>
            <person name="Sykes S."/>
            <person name="Wortman J."/>
            <person name="Nusbaum C."/>
            <person name="Birren B."/>
        </authorList>
    </citation>
    <scope>NUCLEOTIDE SEQUENCE [LARGE SCALE GENOMIC DNA]</scope>
    <source>
        <strain evidence="3">race PST-78</strain>
    </source>
</reference>
<dbReference type="STRING" id="1165861.A0A0L0UIP4"/>
<evidence type="ECO:0000313" key="3">
    <source>
        <dbReference type="Proteomes" id="UP000054564"/>
    </source>
</evidence>
<protein>
    <recommendedName>
        <fullName evidence="1">PH domain-containing protein</fullName>
    </recommendedName>
</protein>
<dbReference type="InterPro" id="IPR001849">
    <property type="entry name" value="PH_domain"/>
</dbReference>
<proteinExistence type="predicted"/>
<feature type="domain" description="PH" evidence="1">
    <location>
        <begin position="1"/>
        <end position="58"/>
    </location>
</feature>
<dbReference type="PROSITE" id="PS50003">
    <property type="entry name" value="PH_DOMAIN"/>
    <property type="match status" value="1"/>
</dbReference>
<comment type="caution">
    <text evidence="2">The sequence shown here is derived from an EMBL/GenBank/DDBJ whole genome shotgun (WGS) entry which is preliminary data.</text>
</comment>
<accession>A0A0L0UIP4</accession>
<dbReference type="InterPro" id="IPR011993">
    <property type="entry name" value="PH-like_dom_sf"/>
</dbReference>
<name>A0A0L0UIP4_9BASI</name>
<keyword evidence="3" id="KW-1185">Reference proteome</keyword>
<organism evidence="2 3">
    <name type="scientific">Puccinia striiformis f. sp. tritici PST-78</name>
    <dbReference type="NCBI Taxonomy" id="1165861"/>
    <lineage>
        <taxon>Eukaryota</taxon>
        <taxon>Fungi</taxon>
        <taxon>Dikarya</taxon>
        <taxon>Basidiomycota</taxon>
        <taxon>Pucciniomycotina</taxon>
        <taxon>Pucciniomycetes</taxon>
        <taxon>Pucciniales</taxon>
        <taxon>Pucciniaceae</taxon>
        <taxon>Puccinia</taxon>
    </lineage>
</organism>
<evidence type="ECO:0000313" key="2">
    <source>
        <dbReference type="EMBL" id="KNE86881.1"/>
    </source>
</evidence>